<evidence type="ECO:0000313" key="2">
    <source>
        <dbReference type="Proteomes" id="UP001209803"/>
    </source>
</evidence>
<proteinExistence type="predicted"/>
<keyword evidence="2" id="KW-1185">Reference proteome</keyword>
<reference evidence="1 2" key="1">
    <citation type="submission" date="2023-03" db="EMBL/GenBank/DDBJ databases">
        <title>Roseibium porphyridii sp. nov. and Roseibium rhodosorbium sp. nov. isolated from marine algae, Porphyridium cruentum and Rhodosorus marinus, respectively.</title>
        <authorList>
            <person name="Lee M.W."/>
            <person name="Choi B.J."/>
            <person name="Lee J.K."/>
            <person name="Choi D.G."/>
            <person name="Baek J.H."/>
            <person name="Bayburt H."/>
            <person name="Kim J.M."/>
            <person name="Han D.M."/>
            <person name="Kim K.H."/>
            <person name="Jeon C.O."/>
        </authorList>
    </citation>
    <scope>NUCLEOTIDE SEQUENCE [LARGE SCALE GENOMIC DNA]</scope>
    <source>
        <strain evidence="1 2">KMA01</strain>
    </source>
</reference>
<evidence type="ECO:0000313" key="1">
    <source>
        <dbReference type="EMBL" id="WFE91469.1"/>
    </source>
</evidence>
<accession>A0ABY8F7W2</accession>
<protein>
    <submittedName>
        <fullName evidence="1">Uncharacterized protein</fullName>
    </submittedName>
</protein>
<dbReference type="EMBL" id="CP120863">
    <property type="protein sequence ID" value="WFE91469.1"/>
    <property type="molecule type" value="Genomic_DNA"/>
</dbReference>
<dbReference type="RefSeq" id="WP_265683922.1">
    <property type="nucleotide sequence ID" value="NZ_CP120863.1"/>
</dbReference>
<name>A0ABY8F7W2_9HYPH</name>
<organism evidence="1 2">
    <name type="scientific">Roseibium porphyridii</name>
    <dbReference type="NCBI Taxonomy" id="2866279"/>
    <lineage>
        <taxon>Bacteria</taxon>
        <taxon>Pseudomonadati</taxon>
        <taxon>Pseudomonadota</taxon>
        <taxon>Alphaproteobacteria</taxon>
        <taxon>Hyphomicrobiales</taxon>
        <taxon>Stappiaceae</taxon>
        <taxon>Roseibium</taxon>
    </lineage>
</organism>
<sequence length="327" mass="35561">MSISGEVKPLLLARQSLYWLWTTLFLFLTGCTGIPVETLTTYADAFAQARDAGDLLLDEISPIVSAKTSTAGNARCGTSRLGYPLCFDPDTARSQDNARINEDPSIIARRDALEAITLYNSMLVDIAEGKRSEEFGNRIDELVRLANSVAAIGVVPSGGMSALIPPSAAYAKDLANRLGQARANATVRQSILRSKDDIQELIQALADDTTPIYNIFRKAREIDLFNIRADRRIAELSGDTKAVAAANKRFSAISLSIKRFHESLTAYVNLLDQTSEALDVLVAAAETPQVTVANLTEVAVEAEEIRRRSNAFWVSIRKVRLAAAGSQ</sequence>
<dbReference type="Proteomes" id="UP001209803">
    <property type="component" value="Chromosome"/>
</dbReference>
<gene>
    <name evidence="1" type="ORF">K1718_08950</name>
</gene>